<evidence type="ECO:0008006" key="4">
    <source>
        <dbReference type="Google" id="ProtNLM"/>
    </source>
</evidence>
<organism evidence="2 3">
    <name type="scientific">Rhodotorula paludigena</name>
    <dbReference type="NCBI Taxonomy" id="86838"/>
    <lineage>
        <taxon>Eukaryota</taxon>
        <taxon>Fungi</taxon>
        <taxon>Dikarya</taxon>
        <taxon>Basidiomycota</taxon>
        <taxon>Pucciniomycotina</taxon>
        <taxon>Microbotryomycetes</taxon>
        <taxon>Sporidiobolales</taxon>
        <taxon>Sporidiobolaceae</taxon>
        <taxon>Rhodotorula</taxon>
    </lineage>
</organism>
<dbReference type="InterPro" id="IPR044053">
    <property type="entry name" value="AsaB-like"/>
</dbReference>
<dbReference type="EMBL" id="BQKY01000006">
    <property type="protein sequence ID" value="GJN90012.1"/>
    <property type="molecule type" value="Genomic_DNA"/>
</dbReference>
<dbReference type="Proteomes" id="UP001342314">
    <property type="component" value="Unassembled WGS sequence"/>
</dbReference>
<evidence type="ECO:0000313" key="2">
    <source>
        <dbReference type="EMBL" id="GJN90012.1"/>
    </source>
</evidence>
<evidence type="ECO:0000313" key="3">
    <source>
        <dbReference type="Proteomes" id="UP001342314"/>
    </source>
</evidence>
<dbReference type="PANTHER" id="PTHR34598">
    <property type="entry name" value="BLL6449 PROTEIN"/>
    <property type="match status" value="1"/>
</dbReference>
<reference evidence="2 3" key="1">
    <citation type="submission" date="2021-12" db="EMBL/GenBank/DDBJ databases">
        <title>High titer production of polyol ester of fatty acids by Rhodotorula paludigena BS15 towards product separation-free biomass refinery.</title>
        <authorList>
            <person name="Mano J."/>
            <person name="Ono H."/>
            <person name="Tanaka T."/>
            <person name="Naito K."/>
            <person name="Sushida H."/>
            <person name="Ike M."/>
            <person name="Tokuyasu K."/>
            <person name="Kitaoka M."/>
        </authorList>
    </citation>
    <scope>NUCLEOTIDE SEQUENCE [LARGE SCALE GENOMIC DNA]</scope>
    <source>
        <strain evidence="2 3">BS15</strain>
    </source>
</reference>
<proteinExistence type="inferred from homology"/>
<accession>A0AAV5GKW4</accession>
<dbReference type="AlphaFoldDB" id="A0AAV5GKW4"/>
<protein>
    <recommendedName>
        <fullName evidence="4">Methyltransferase</fullName>
    </recommendedName>
</protein>
<sequence>MTDLLTDITFAVSPDTPGAVEFDFARVVSEGRPLYKASRPCLIRDMRPRLANDAPSLTQEGFEVCEVPYDELDAGDGWEDKYAKAMCDWLCRHLGAREVVYQNFHVRRRIADDDPLHPKGFDETKLQPAQFAHVDNSQATSFAKACATLGLTEDAGKSERLAMINLWRPLKGPVVDSPLCFVDAQTIKDEDLELAADHYGVGSYAKYSPAHKWWYLRDMMPDELLIFRCFESGKSPDQGGVTMHTAVTDEARSGKGFPLRQSVEV</sequence>
<comment type="caution">
    <text evidence="2">The sequence shown here is derived from an EMBL/GenBank/DDBJ whole genome shotgun (WGS) entry which is preliminary data.</text>
</comment>
<gene>
    <name evidence="2" type="ORF">Rhopal_003007-T1</name>
</gene>
<evidence type="ECO:0000256" key="1">
    <source>
        <dbReference type="ARBA" id="ARBA00023604"/>
    </source>
</evidence>
<name>A0AAV5GKW4_9BASI</name>
<comment type="similarity">
    <text evidence="1">Belongs to the asaB hydroxylase/desaturase family.</text>
</comment>
<keyword evidence="3" id="KW-1185">Reference proteome</keyword>
<dbReference type="NCBIfam" id="NF041278">
    <property type="entry name" value="CmcJ_NvfI_EfuI"/>
    <property type="match status" value="1"/>
</dbReference>
<dbReference type="PANTHER" id="PTHR34598:SF3">
    <property type="entry name" value="OXIDOREDUCTASE AN1597"/>
    <property type="match status" value="1"/>
</dbReference>
<dbReference type="GO" id="GO:0016491">
    <property type="term" value="F:oxidoreductase activity"/>
    <property type="evidence" value="ECO:0007669"/>
    <property type="project" value="InterPro"/>
</dbReference>